<dbReference type="GO" id="GO:0004720">
    <property type="term" value="F:protein-lysine 6-oxidase activity"/>
    <property type="evidence" value="ECO:0007669"/>
    <property type="project" value="UniProtKB-EC"/>
</dbReference>
<keyword evidence="5" id="KW-0886">LTQ</keyword>
<dbReference type="EnsemblMetazoa" id="ADAC007280-RA">
    <property type="protein sequence ID" value="ADAC007280-PA"/>
    <property type="gene ID" value="ADAC007280"/>
</dbReference>
<dbReference type="Pfam" id="PF01186">
    <property type="entry name" value="Lysyl_oxidase"/>
    <property type="match status" value="1"/>
</dbReference>
<evidence type="ECO:0000259" key="22">
    <source>
        <dbReference type="PROSITE" id="PS50287"/>
    </source>
</evidence>
<feature type="domain" description="SRCR" evidence="22">
    <location>
        <begin position="202"/>
        <end position="315"/>
    </location>
</feature>
<keyword evidence="23" id="KW-0675">Receptor</keyword>
<evidence type="ECO:0000313" key="25">
    <source>
        <dbReference type="Proteomes" id="UP000000673"/>
    </source>
</evidence>
<dbReference type="PANTHER" id="PTHR45817">
    <property type="entry name" value="LYSYL OXIDASE-LIKE-RELATED"/>
    <property type="match status" value="1"/>
</dbReference>
<feature type="disulfide bond" evidence="20">
    <location>
        <begin position="139"/>
        <end position="149"/>
    </location>
</feature>
<feature type="disulfide bond" evidence="20">
    <location>
        <begin position="277"/>
        <end position="287"/>
    </location>
</feature>
<evidence type="ECO:0000256" key="7">
    <source>
        <dbReference type="ARBA" id="ARBA00022692"/>
    </source>
</evidence>
<evidence type="ECO:0000256" key="20">
    <source>
        <dbReference type="PROSITE-ProRule" id="PRU00196"/>
    </source>
</evidence>
<feature type="signal peptide" evidence="21">
    <location>
        <begin position="1"/>
        <end position="33"/>
    </location>
</feature>
<evidence type="ECO:0000256" key="15">
    <source>
        <dbReference type="ARBA" id="ARBA00023136"/>
    </source>
</evidence>
<name>W5J9E1_ANODA</name>
<evidence type="ECO:0000256" key="10">
    <source>
        <dbReference type="ARBA" id="ARBA00022737"/>
    </source>
</evidence>
<dbReference type="Proteomes" id="UP000000673">
    <property type="component" value="Unassembled WGS sequence"/>
</dbReference>
<gene>
    <name evidence="23" type="ORF">AND_007280</name>
</gene>
<feature type="chain" id="PRO_5010155052" description="protein-lysine 6-oxidase" evidence="21">
    <location>
        <begin position="34"/>
        <end position="527"/>
    </location>
</feature>
<keyword evidence="17" id="KW-0325">Glycoprotein</keyword>
<comment type="similarity">
    <text evidence="4">Belongs to the lysyl oxidase family.</text>
</comment>
<keyword evidence="14" id="KW-0186">Copper</keyword>
<keyword evidence="8" id="KW-0479">Metal-binding</keyword>
<dbReference type="GO" id="GO:0005615">
    <property type="term" value="C:extracellular space"/>
    <property type="evidence" value="ECO:0007669"/>
    <property type="project" value="TreeGrafter"/>
</dbReference>
<dbReference type="Pfam" id="PF00530">
    <property type="entry name" value="SRCR"/>
    <property type="match status" value="2"/>
</dbReference>
<dbReference type="EC" id="1.4.3.13" evidence="18"/>
<dbReference type="VEuPathDB" id="VectorBase:ADAR2_011294"/>
<evidence type="ECO:0000256" key="4">
    <source>
        <dbReference type="ARBA" id="ARBA00007492"/>
    </source>
</evidence>
<keyword evidence="16 20" id="KW-1015">Disulfide bond</keyword>
<evidence type="ECO:0000256" key="6">
    <source>
        <dbReference type="ARBA" id="ARBA00022525"/>
    </source>
</evidence>
<dbReference type="eggNOG" id="ENOG502QSX8">
    <property type="taxonomic scope" value="Eukaryota"/>
</dbReference>
<evidence type="ECO:0000313" key="23">
    <source>
        <dbReference type="EMBL" id="ETN61077.1"/>
    </source>
</evidence>
<dbReference type="VEuPathDB" id="VectorBase:ADAC007280"/>
<dbReference type="FunFam" id="3.10.250.10:FF:000016">
    <property type="entry name" value="Scavenger receptor cysteine-rich protein type 12"/>
    <property type="match status" value="1"/>
</dbReference>
<dbReference type="PROSITE" id="PS00420">
    <property type="entry name" value="SRCR_1"/>
    <property type="match status" value="1"/>
</dbReference>
<dbReference type="SMART" id="SM00202">
    <property type="entry name" value="SR"/>
    <property type="match status" value="2"/>
</dbReference>
<accession>W5J9E1</accession>
<keyword evidence="9 21" id="KW-0732">Signal</keyword>
<keyword evidence="11" id="KW-0801">TPQ</keyword>
<evidence type="ECO:0000256" key="3">
    <source>
        <dbReference type="ARBA" id="ARBA00004239"/>
    </source>
</evidence>
<dbReference type="PANTHER" id="PTHR45817:SF4">
    <property type="entry name" value="LYSYL OXIDASE-LIKE-RELATED"/>
    <property type="match status" value="1"/>
</dbReference>
<comment type="subcellular location">
    <subcellularLocation>
        <location evidence="2">Membrane</location>
        <topology evidence="2">Single-pass membrane protein</topology>
    </subcellularLocation>
    <subcellularLocation>
        <location evidence="3">Secreted</location>
        <location evidence="3">Extracellular space</location>
    </subcellularLocation>
</comment>
<dbReference type="GO" id="GO:0016020">
    <property type="term" value="C:membrane"/>
    <property type="evidence" value="ECO:0007669"/>
    <property type="project" value="UniProtKB-SubCell"/>
</dbReference>
<feature type="disulfide bond" evidence="20">
    <location>
        <begin position="108"/>
        <end position="169"/>
    </location>
</feature>
<keyword evidence="12" id="KW-1133">Transmembrane helix</keyword>
<comment type="cofactor">
    <cofactor evidence="1">
        <name>Cu cation</name>
        <dbReference type="ChEBI" id="CHEBI:23378"/>
    </cofactor>
</comment>
<dbReference type="PROSITE" id="PS00926">
    <property type="entry name" value="LYSYL_OXIDASE"/>
    <property type="match status" value="1"/>
</dbReference>
<keyword evidence="25" id="KW-1185">Reference proteome</keyword>
<organism evidence="23">
    <name type="scientific">Anopheles darlingi</name>
    <name type="common">Mosquito</name>
    <dbReference type="NCBI Taxonomy" id="43151"/>
    <lineage>
        <taxon>Eukaryota</taxon>
        <taxon>Metazoa</taxon>
        <taxon>Ecdysozoa</taxon>
        <taxon>Arthropoda</taxon>
        <taxon>Hexapoda</taxon>
        <taxon>Insecta</taxon>
        <taxon>Pterygota</taxon>
        <taxon>Neoptera</taxon>
        <taxon>Endopterygota</taxon>
        <taxon>Diptera</taxon>
        <taxon>Nematocera</taxon>
        <taxon>Culicoidea</taxon>
        <taxon>Culicidae</taxon>
        <taxon>Anophelinae</taxon>
        <taxon>Anopheles</taxon>
    </lineage>
</organism>
<evidence type="ECO:0000256" key="1">
    <source>
        <dbReference type="ARBA" id="ARBA00001935"/>
    </source>
</evidence>
<dbReference type="OMA" id="HMCHMHF"/>
<evidence type="ECO:0000256" key="11">
    <source>
        <dbReference type="ARBA" id="ARBA00022772"/>
    </source>
</evidence>
<evidence type="ECO:0000256" key="14">
    <source>
        <dbReference type="ARBA" id="ARBA00023008"/>
    </source>
</evidence>
<protein>
    <recommendedName>
        <fullName evidence="18">protein-lysine 6-oxidase</fullName>
        <ecNumber evidence="18">1.4.3.13</ecNumber>
    </recommendedName>
</protein>
<evidence type="ECO:0000256" key="17">
    <source>
        <dbReference type="ARBA" id="ARBA00023180"/>
    </source>
</evidence>
<keyword evidence="15" id="KW-0472">Membrane</keyword>
<reference evidence="23" key="2">
    <citation type="submission" date="2010-05" db="EMBL/GenBank/DDBJ databases">
        <authorList>
            <person name="Almeida L.G."/>
            <person name="Nicolas M.F."/>
            <person name="Souza R.C."/>
            <person name="Vasconcelos A.T.R."/>
        </authorList>
    </citation>
    <scope>NUCLEOTIDE SEQUENCE</scope>
</reference>
<evidence type="ECO:0000256" key="19">
    <source>
        <dbReference type="ARBA" id="ARBA00047861"/>
    </source>
</evidence>
<evidence type="ECO:0000256" key="18">
    <source>
        <dbReference type="ARBA" id="ARBA00038869"/>
    </source>
</evidence>
<dbReference type="HOGENOM" id="CLU_002555_3_0_1"/>
<dbReference type="EMBL" id="ADMH02001794">
    <property type="protein sequence ID" value="ETN61077.1"/>
    <property type="molecule type" value="Genomic_DNA"/>
</dbReference>
<dbReference type="PRINTS" id="PR00074">
    <property type="entry name" value="LYSYLOXIDASE"/>
</dbReference>
<evidence type="ECO:0000256" key="5">
    <source>
        <dbReference type="ARBA" id="ARBA00022477"/>
    </source>
</evidence>
<dbReference type="InterPro" id="IPR001695">
    <property type="entry name" value="Lysyl_oxidase"/>
</dbReference>
<dbReference type="FunCoup" id="W5J9E1">
    <property type="interactions" value="50"/>
</dbReference>
<dbReference type="STRING" id="43151.W5J9E1"/>
<dbReference type="Gene3D" id="3.10.250.10">
    <property type="entry name" value="SRCR-like domain"/>
    <property type="match status" value="2"/>
</dbReference>
<keyword evidence="10" id="KW-0677">Repeat</keyword>
<dbReference type="GO" id="GO:0005507">
    <property type="term" value="F:copper ion binding"/>
    <property type="evidence" value="ECO:0007669"/>
    <property type="project" value="InterPro"/>
</dbReference>
<reference evidence="23 25" key="1">
    <citation type="journal article" date="2010" name="BMC Genomics">
        <title>Combination of measures distinguishes pre-miRNAs from other stem-loops in the genome of the newly sequenced Anopheles darlingi.</title>
        <authorList>
            <person name="Mendes N.D."/>
            <person name="Freitas A.T."/>
            <person name="Vasconcelos A.T."/>
            <person name="Sagot M.F."/>
        </authorList>
    </citation>
    <scope>NUCLEOTIDE SEQUENCE</scope>
</reference>
<feature type="domain" description="SRCR" evidence="22">
    <location>
        <begin position="70"/>
        <end position="170"/>
    </location>
</feature>
<comment type="caution">
    <text evidence="20">Lacks conserved residue(s) required for the propagation of feature annotation.</text>
</comment>
<dbReference type="InterPro" id="IPR036772">
    <property type="entry name" value="SRCR-like_dom_sf"/>
</dbReference>
<evidence type="ECO:0000256" key="16">
    <source>
        <dbReference type="ARBA" id="ARBA00023157"/>
    </source>
</evidence>
<dbReference type="InterPro" id="IPR019828">
    <property type="entry name" value="Lysyl_oxidase_CS"/>
</dbReference>
<dbReference type="PROSITE" id="PS50287">
    <property type="entry name" value="SRCR_2"/>
    <property type="match status" value="2"/>
</dbReference>
<evidence type="ECO:0000313" key="24">
    <source>
        <dbReference type="EnsemblMetazoa" id="ADAC007280-PA"/>
    </source>
</evidence>
<keyword evidence="7" id="KW-0812">Transmembrane</keyword>
<evidence type="ECO:0000256" key="2">
    <source>
        <dbReference type="ARBA" id="ARBA00004167"/>
    </source>
</evidence>
<reference evidence="23" key="3">
    <citation type="journal article" date="2013" name="Nucleic Acids Res.">
        <title>The genome of Anopheles darlingi, the main neotropical malaria vector.</title>
        <authorList>
            <person name="Marinotti O."/>
            <person name="Cerqueira G.C."/>
            <person name="de Almeida L.G."/>
            <person name="Ferro M.I."/>
            <person name="Loreto E.L."/>
            <person name="Zaha A."/>
            <person name="Teixeira S.M."/>
            <person name="Wespiser A.R."/>
            <person name="Almeida E Silva A."/>
            <person name="Schlindwein A.D."/>
            <person name="Pacheco A.C."/>
            <person name="Silva A.L."/>
            <person name="Graveley B.R."/>
            <person name="Walenz B.P."/>
            <person name="Lima Bde A."/>
            <person name="Ribeiro C.A."/>
            <person name="Nunes-Silva C.G."/>
            <person name="de Carvalho C.R."/>
            <person name="Soares C.M."/>
            <person name="de Menezes C.B."/>
            <person name="Matiolli C."/>
            <person name="Caffrey D."/>
            <person name="Araujo D.A."/>
            <person name="de Oliveira D.M."/>
            <person name="Golenbock D."/>
            <person name="Grisard E.C."/>
            <person name="Fantinatti-Garboggini F."/>
            <person name="de Carvalho F.M."/>
            <person name="Barcellos F.G."/>
            <person name="Prosdocimi F."/>
            <person name="May G."/>
            <person name="Azevedo Junior G.M."/>
            <person name="Guimaraes G.M."/>
            <person name="Goldman G.H."/>
            <person name="Padilha I.Q."/>
            <person name="Batista Jda S."/>
            <person name="Ferro J.A."/>
            <person name="Ribeiro J.M."/>
            <person name="Fietto J.L."/>
            <person name="Dabbas K.M."/>
            <person name="Cerdeira L."/>
            <person name="Agnez-Lima L.F."/>
            <person name="Brocchi M."/>
            <person name="de Carvalho M.O."/>
            <person name="Teixeira Mde M."/>
            <person name="Diniz Maia Mde M."/>
            <person name="Goldman M.H."/>
            <person name="Cruz Schneider M.P."/>
            <person name="Felipe M.S."/>
            <person name="Hungria M."/>
            <person name="Nicolas M.F."/>
            <person name="Pereira M."/>
            <person name="Montes M.A."/>
            <person name="Cantao M.E."/>
            <person name="Vincentz M."/>
            <person name="Rafael M.S."/>
            <person name="Silverman N."/>
            <person name="Stoco P.H."/>
            <person name="Souza R.C."/>
            <person name="Vicentini R."/>
            <person name="Gazzinelli R.T."/>
            <person name="Neves Rde O."/>
            <person name="Silva R."/>
            <person name="Astolfi-Filho S."/>
            <person name="Maciel T.E."/>
            <person name="Urmenyi T.P."/>
            <person name="Tadei W.P."/>
            <person name="Camargo E.P."/>
            <person name="de Vasconcelos A.T."/>
        </authorList>
    </citation>
    <scope>NUCLEOTIDE SEQUENCE</scope>
</reference>
<keyword evidence="6" id="KW-0964">Secreted</keyword>
<dbReference type="InterPro" id="IPR050912">
    <property type="entry name" value="LOX-like_protein"/>
</dbReference>
<reference evidence="24" key="4">
    <citation type="submission" date="2015-06" db="UniProtKB">
        <authorList>
            <consortium name="EnsemblMetazoa"/>
        </authorList>
    </citation>
    <scope>IDENTIFICATION</scope>
</reference>
<dbReference type="PRINTS" id="PR00258">
    <property type="entry name" value="SPERACTRCPTR"/>
</dbReference>
<evidence type="ECO:0000256" key="21">
    <source>
        <dbReference type="SAM" id="SignalP"/>
    </source>
</evidence>
<evidence type="ECO:0000256" key="9">
    <source>
        <dbReference type="ARBA" id="ARBA00022729"/>
    </source>
</evidence>
<comment type="catalytic activity">
    <reaction evidence="19">
        <text>L-lysyl-[protein] + O2 + H2O = (S)-2-amino-6-oxohexanoyl-[protein] + H2O2 + NH4(+)</text>
        <dbReference type="Rhea" id="RHEA:24544"/>
        <dbReference type="Rhea" id="RHEA-COMP:9752"/>
        <dbReference type="Rhea" id="RHEA-COMP:12448"/>
        <dbReference type="ChEBI" id="CHEBI:15377"/>
        <dbReference type="ChEBI" id="CHEBI:15379"/>
        <dbReference type="ChEBI" id="CHEBI:16240"/>
        <dbReference type="ChEBI" id="CHEBI:28938"/>
        <dbReference type="ChEBI" id="CHEBI:29969"/>
        <dbReference type="ChEBI" id="CHEBI:131803"/>
        <dbReference type="EC" id="1.4.3.13"/>
    </reaction>
</comment>
<keyword evidence="13" id="KW-0560">Oxidoreductase</keyword>
<dbReference type="AlphaFoldDB" id="W5J9E1"/>
<evidence type="ECO:0000256" key="13">
    <source>
        <dbReference type="ARBA" id="ARBA00023002"/>
    </source>
</evidence>
<evidence type="ECO:0000256" key="8">
    <source>
        <dbReference type="ARBA" id="ARBA00022723"/>
    </source>
</evidence>
<sequence length="527" mass="58979">MQVLRSYARPSSVALSLWLLLLLLLLMSSIVEGAIGVTTNRTSALEEARLQRENMVRKYLKRLKKEEGALKLVGGRGDYEGNVEIFHAGKWGAICDDEWDASEAEVVCRQLGFPGPVRPTHTGYFGRAKRKFWMDNLYCGGKEQELGDCHFDGWGTNDCEASEAAGVICKQHDEDEDSRSTPKPVPVEALVPKVRLEERLEVRLVGGRADGEGRVEVRVIGKDGAGRWGSVCGDGWGLLEGNVVCRELGLGYANNAVQTDFFSEIELPAVLLSGTECYGNESSLADCLHAGPVGMDGPDARCSERRGHVAAVTCVPAMADLVFDHVEMEQSLHLEDRLMYLLQCAMEENCVASQAYEIQRDNPNWHLETRRLLKFTARVVNTGTADFRPHIPKHLWEWHLCHMHYHSMEVFATFDVIDAGGRRVAEGHKASFCLEDNQCLPGIEPRYACANYGDQGISVNCSDIYRHNIDCQWVDISELDFGEYQFKVSINPEFKVPEMSFDNNAARCRLLYTPTYARVYDCVLGRP</sequence>
<dbReference type="SUPFAM" id="SSF56487">
    <property type="entry name" value="SRCR-like"/>
    <property type="match status" value="2"/>
</dbReference>
<evidence type="ECO:0000256" key="12">
    <source>
        <dbReference type="ARBA" id="ARBA00022989"/>
    </source>
</evidence>
<feature type="disulfide bond" evidence="20">
    <location>
        <begin position="95"/>
        <end position="159"/>
    </location>
</feature>
<proteinExistence type="inferred from homology"/>
<dbReference type="InterPro" id="IPR001190">
    <property type="entry name" value="SRCR"/>
</dbReference>
<dbReference type="FunFam" id="3.10.250.10:FF:000035">
    <property type="entry name" value="Lysyl oxidase-like 2"/>
    <property type="match status" value="1"/>
</dbReference>